<feature type="compositionally biased region" description="Basic and acidic residues" evidence="1">
    <location>
        <begin position="76"/>
        <end position="126"/>
    </location>
</feature>
<protein>
    <recommendedName>
        <fullName evidence="2">AAA+ ATPase At3g28540-like C-terminal domain-containing protein</fullName>
    </recommendedName>
</protein>
<sequence>MDKHIELSYCCFESFKVLARNYLDVESHHLFVEIERLLGETNMSPADVAENLMPKSDDEDADMCLKNLVEALEKAKEDAKKKAEEEAKWKAEEEAKLKAEEEEKTKAGKEEKVEKVGEENSAKENGKCTCNGTSANEEKENGSVAS</sequence>
<proteinExistence type="predicted"/>
<evidence type="ECO:0000259" key="2">
    <source>
        <dbReference type="Pfam" id="PF25568"/>
    </source>
</evidence>
<feature type="region of interest" description="Disordered" evidence="1">
    <location>
        <begin position="76"/>
        <end position="146"/>
    </location>
</feature>
<dbReference type="InterPro" id="IPR058017">
    <property type="entry name" value="At3g28540-like_C"/>
</dbReference>
<dbReference type="Gene3D" id="6.10.280.40">
    <property type="match status" value="1"/>
</dbReference>
<dbReference type="EMBL" id="BTGU01013215">
    <property type="protein sequence ID" value="GMN73426.1"/>
    <property type="molecule type" value="Genomic_DNA"/>
</dbReference>
<evidence type="ECO:0000313" key="3">
    <source>
        <dbReference type="EMBL" id="GMN71807.1"/>
    </source>
</evidence>
<reference evidence="4" key="1">
    <citation type="submission" date="2023-07" db="EMBL/GenBank/DDBJ databases">
        <title>draft genome sequence of fig (Ficus carica).</title>
        <authorList>
            <person name="Takahashi T."/>
            <person name="Nishimura K."/>
        </authorList>
    </citation>
    <scope>NUCLEOTIDE SEQUENCE</scope>
</reference>
<dbReference type="PANTHER" id="PTHR23070">
    <property type="entry name" value="BCS1 AAA-TYPE ATPASE"/>
    <property type="match status" value="1"/>
</dbReference>
<evidence type="ECO:0000313" key="4">
    <source>
        <dbReference type="EMBL" id="GMN73426.1"/>
    </source>
</evidence>
<accession>A0AA88EKZ9</accession>
<organism evidence="4 5">
    <name type="scientific">Ficus carica</name>
    <name type="common">Common fig</name>
    <dbReference type="NCBI Taxonomy" id="3494"/>
    <lineage>
        <taxon>Eukaryota</taxon>
        <taxon>Viridiplantae</taxon>
        <taxon>Streptophyta</taxon>
        <taxon>Embryophyta</taxon>
        <taxon>Tracheophyta</taxon>
        <taxon>Spermatophyta</taxon>
        <taxon>Magnoliopsida</taxon>
        <taxon>eudicotyledons</taxon>
        <taxon>Gunneridae</taxon>
        <taxon>Pentapetalae</taxon>
        <taxon>rosids</taxon>
        <taxon>fabids</taxon>
        <taxon>Rosales</taxon>
        <taxon>Moraceae</taxon>
        <taxon>Ficeae</taxon>
        <taxon>Ficus</taxon>
    </lineage>
</organism>
<evidence type="ECO:0000313" key="5">
    <source>
        <dbReference type="Proteomes" id="UP001187192"/>
    </source>
</evidence>
<dbReference type="InterPro" id="IPR050747">
    <property type="entry name" value="Mitochondrial_chaperone_BCS1"/>
</dbReference>
<dbReference type="Proteomes" id="UP001187192">
    <property type="component" value="Unassembled WGS sequence"/>
</dbReference>
<gene>
    <name evidence="4" type="ORF">TIFTF001_053692</name>
    <name evidence="3" type="ORF">TIFTF001_055966</name>
</gene>
<dbReference type="SUPFAM" id="SSF52540">
    <property type="entry name" value="P-loop containing nucleoside triphosphate hydrolases"/>
    <property type="match status" value="1"/>
</dbReference>
<dbReference type="Pfam" id="PF25568">
    <property type="entry name" value="AAA_lid_At3g28540"/>
    <property type="match status" value="1"/>
</dbReference>
<keyword evidence="5" id="KW-1185">Reference proteome</keyword>
<feature type="compositionally biased region" description="Basic and acidic residues" evidence="1">
    <location>
        <begin position="136"/>
        <end position="146"/>
    </location>
</feature>
<feature type="domain" description="AAA+ ATPase At3g28540-like C-terminal" evidence="2">
    <location>
        <begin position="10"/>
        <end position="83"/>
    </location>
</feature>
<dbReference type="InterPro" id="IPR027417">
    <property type="entry name" value="P-loop_NTPase"/>
</dbReference>
<evidence type="ECO:0000256" key="1">
    <source>
        <dbReference type="SAM" id="MobiDB-lite"/>
    </source>
</evidence>
<dbReference type="EMBL" id="BTGU01019191">
    <property type="protein sequence ID" value="GMN71807.1"/>
    <property type="molecule type" value="Genomic_DNA"/>
</dbReference>
<comment type="caution">
    <text evidence="4">The sequence shown here is derived from an EMBL/GenBank/DDBJ whole genome shotgun (WGS) entry which is preliminary data.</text>
</comment>
<name>A0AA88EKZ9_FICCA</name>
<dbReference type="AlphaFoldDB" id="A0AA88EKZ9"/>